<evidence type="ECO:0000256" key="1">
    <source>
        <dbReference type="ARBA" id="ARBA00004162"/>
    </source>
</evidence>
<evidence type="ECO:0000313" key="10">
    <source>
        <dbReference type="Proteomes" id="UP000095401"/>
    </source>
</evidence>
<keyword evidence="7" id="KW-0813">Transport</keyword>
<protein>
    <submittedName>
        <fullName evidence="9">Biopolymer transporter ExbD</fullName>
    </submittedName>
</protein>
<evidence type="ECO:0000256" key="8">
    <source>
        <dbReference type="SAM" id="Phobius"/>
    </source>
</evidence>
<keyword evidence="10" id="KW-1185">Reference proteome</keyword>
<dbReference type="EMBL" id="CP017415">
    <property type="protein sequence ID" value="AOU99237.1"/>
    <property type="molecule type" value="Genomic_DNA"/>
</dbReference>
<dbReference type="GO" id="GO:0015031">
    <property type="term" value="P:protein transport"/>
    <property type="evidence" value="ECO:0007669"/>
    <property type="project" value="UniProtKB-KW"/>
</dbReference>
<keyword evidence="6 8" id="KW-0472">Membrane</keyword>
<organism evidence="9 10">
    <name type="scientific">Acidihalobacter yilgarnensis</name>
    <dbReference type="NCBI Taxonomy" id="2819280"/>
    <lineage>
        <taxon>Bacteria</taxon>
        <taxon>Pseudomonadati</taxon>
        <taxon>Pseudomonadota</taxon>
        <taxon>Gammaproteobacteria</taxon>
        <taxon>Chromatiales</taxon>
        <taxon>Ectothiorhodospiraceae</taxon>
        <taxon>Acidihalobacter</taxon>
    </lineage>
</organism>
<evidence type="ECO:0000256" key="4">
    <source>
        <dbReference type="ARBA" id="ARBA00022692"/>
    </source>
</evidence>
<reference evidence="10" key="1">
    <citation type="submission" date="2016-09" db="EMBL/GenBank/DDBJ databases">
        <title>Acidihalobacter prosperus F5.</title>
        <authorList>
            <person name="Khaleque H.N."/>
            <person name="Ramsay J.P."/>
            <person name="Kaksonen A.H."/>
            <person name="Boxall N.J."/>
            <person name="Watkin E.L.J."/>
        </authorList>
    </citation>
    <scope>NUCLEOTIDE SEQUENCE [LARGE SCALE GENOMIC DNA]</scope>
    <source>
        <strain evidence="10">F5</strain>
    </source>
</reference>
<evidence type="ECO:0000256" key="3">
    <source>
        <dbReference type="ARBA" id="ARBA00022475"/>
    </source>
</evidence>
<dbReference type="Proteomes" id="UP000095401">
    <property type="component" value="Chromosome"/>
</dbReference>
<dbReference type="InterPro" id="IPR003400">
    <property type="entry name" value="ExbD"/>
</dbReference>
<evidence type="ECO:0000256" key="5">
    <source>
        <dbReference type="ARBA" id="ARBA00022989"/>
    </source>
</evidence>
<dbReference type="Gene3D" id="3.30.420.270">
    <property type="match status" value="1"/>
</dbReference>
<dbReference type="GO" id="GO:0005886">
    <property type="term" value="C:plasma membrane"/>
    <property type="evidence" value="ECO:0007669"/>
    <property type="project" value="UniProtKB-SubCell"/>
</dbReference>
<evidence type="ECO:0000256" key="6">
    <source>
        <dbReference type="ARBA" id="ARBA00023136"/>
    </source>
</evidence>
<feature type="transmembrane region" description="Helical" evidence="8">
    <location>
        <begin position="12"/>
        <end position="35"/>
    </location>
</feature>
<keyword evidence="7" id="KW-0653">Protein transport</keyword>
<keyword evidence="3" id="KW-1003">Cell membrane</keyword>
<dbReference type="PANTHER" id="PTHR30558">
    <property type="entry name" value="EXBD MEMBRANE COMPONENT OF PMF-DRIVEN MACROMOLECULE IMPORT SYSTEM"/>
    <property type="match status" value="1"/>
</dbReference>
<gene>
    <name evidence="9" type="ORF">BI364_16000</name>
</gene>
<dbReference type="KEGG" id="aprs:BI364_16000"/>
<comment type="similarity">
    <text evidence="2 7">Belongs to the ExbD/TolR family.</text>
</comment>
<evidence type="ECO:0000256" key="2">
    <source>
        <dbReference type="ARBA" id="ARBA00005811"/>
    </source>
</evidence>
<keyword evidence="5 8" id="KW-1133">Transmembrane helix</keyword>
<evidence type="ECO:0000256" key="7">
    <source>
        <dbReference type="RuleBase" id="RU003879"/>
    </source>
</evidence>
<sequence length="132" mass="13871">MRYFEGRKPRIEIIPMIDIMFFLLVFFIMITLSMIPDSGISSQLPTSTTAQTLPHPQVVINLLANGELRVGQAPLTLAALTAKLAAHDPAHTQVTIAGAAGVSLQHLLAVMDACRKAGVSDIGLAAKPAGGG</sequence>
<name>A0A1D8IS52_9GAMM</name>
<accession>A0A1D8IS52</accession>
<evidence type="ECO:0000313" key="9">
    <source>
        <dbReference type="EMBL" id="AOU99237.1"/>
    </source>
</evidence>
<dbReference type="Pfam" id="PF02472">
    <property type="entry name" value="ExbD"/>
    <property type="match status" value="1"/>
</dbReference>
<dbReference type="GO" id="GO:0022857">
    <property type="term" value="F:transmembrane transporter activity"/>
    <property type="evidence" value="ECO:0007669"/>
    <property type="project" value="InterPro"/>
</dbReference>
<proteinExistence type="inferred from homology"/>
<keyword evidence="4 7" id="KW-0812">Transmembrane</keyword>
<comment type="subcellular location">
    <subcellularLocation>
        <location evidence="1">Cell membrane</location>
        <topology evidence="1">Single-pass membrane protein</topology>
    </subcellularLocation>
    <subcellularLocation>
        <location evidence="7">Cell membrane</location>
        <topology evidence="7">Single-pass type II membrane protein</topology>
    </subcellularLocation>
</comment>
<dbReference type="AlphaFoldDB" id="A0A1D8IS52"/>
<dbReference type="RefSeq" id="WP_070079587.1">
    <property type="nucleotide sequence ID" value="NZ_CP017415.1"/>
</dbReference>